<evidence type="ECO:0000313" key="5">
    <source>
        <dbReference type="Proteomes" id="UP001177023"/>
    </source>
</evidence>
<sequence length="279" mass="31064">MGILNIVELKMVAHGDHVLDLKEYPFMASLHRKDPTTGKFKAQCGATILNQQWVLTAAHCVWKHIPYKNTLKVQAGTINSDPTKSGQMIDVTKVIMHEGFVNKSGKTPQGSDFWFYNDIAVLKLKTKLTYGGQVGPAILVNNAKEKLWPAGQKATIMGWGYTNMFPVMMPSLLSAPMTAMSEKECTRQFPTDYMQLMICASGFLRGPCPGDSGGPIAREYFSKKSGKFKNIQVGIISRGPGNCQYDNNEYAAFTDTYRFCGWIERIIGLDGICKRLEEI</sequence>
<keyword evidence="2" id="KW-0378">Hydrolase</keyword>
<dbReference type="SUPFAM" id="SSF50494">
    <property type="entry name" value="Trypsin-like serine proteases"/>
    <property type="match status" value="1"/>
</dbReference>
<dbReference type="Gene3D" id="2.40.10.10">
    <property type="entry name" value="Trypsin-like serine proteases"/>
    <property type="match status" value="1"/>
</dbReference>
<evidence type="ECO:0000259" key="3">
    <source>
        <dbReference type="PROSITE" id="PS50240"/>
    </source>
</evidence>
<dbReference type="InterPro" id="IPR009003">
    <property type="entry name" value="Peptidase_S1_PA"/>
</dbReference>
<feature type="domain" description="Peptidase S1" evidence="3">
    <location>
        <begin position="12"/>
        <end position="268"/>
    </location>
</feature>
<reference evidence="4" key="1">
    <citation type="submission" date="2023-06" db="EMBL/GenBank/DDBJ databases">
        <authorList>
            <person name="Delattre M."/>
        </authorList>
    </citation>
    <scope>NUCLEOTIDE SEQUENCE</scope>
    <source>
        <strain evidence="4">AF72</strain>
    </source>
</reference>
<comment type="caution">
    <text evidence="4">The sequence shown here is derived from an EMBL/GenBank/DDBJ whole genome shotgun (WGS) entry which is preliminary data.</text>
</comment>
<dbReference type="InterPro" id="IPR051333">
    <property type="entry name" value="CLIP_Serine_Protease"/>
</dbReference>
<accession>A0AA36CKA0</accession>
<dbReference type="InterPro" id="IPR043504">
    <property type="entry name" value="Peptidase_S1_PA_chymotrypsin"/>
</dbReference>
<dbReference type="SMART" id="SM00020">
    <property type="entry name" value="Tryp_SPc"/>
    <property type="match status" value="1"/>
</dbReference>
<keyword evidence="5" id="KW-1185">Reference proteome</keyword>
<dbReference type="PROSITE" id="PS50240">
    <property type="entry name" value="TRYPSIN_DOM"/>
    <property type="match status" value="1"/>
</dbReference>
<keyword evidence="1" id="KW-1015">Disulfide bond</keyword>
<keyword evidence="2" id="KW-0720">Serine protease</keyword>
<dbReference type="PRINTS" id="PR00722">
    <property type="entry name" value="CHYMOTRYPSIN"/>
</dbReference>
<dbReference type="Proteomes" id="UP001177023">
    <property type="component" value="Unassembled WGS sequence"/>
</dbReference>
<feature type="non-terminal residue" evidence="4">
    <location>
        <position position="1"/>
    </location>
</feature>
<dbReference type="InterPro" id="IPR001314">
    <property type="entry name" value="Peptidase_S1A"/>
</dbReference>
<name>A0AA36CKA0_9BILA</name>
<dbReference type="PANTHER" id="PTHR24260">
    <property type="match status" value="1"/>
</dbReference>
<keyword evidence="2" id="KW-0645">Protease</keyword>
<protein>
    <recommendedName>
        <fullName evidence="3">Peptidase S1 domain-containing protein</fullName>
    </recommendedName>
</protein>
<dbReference type="InterPro" id="IPR018114">
    <property type="entry name" value="TRYPSIN_HIS"/>
</dbReference>
<dbReference type="InterPro" id="IPR001254">
    <property type="entry name" value="Trypsin_dom"/>
</dbReference>
<dbReference type="CDD" id="cd00190">
    <property type="entry name" value="Tryp_SPc"/>
    <property type="match status" value="1"/>
</dbReference>
<organism evidence="4 5">
    <name type="scientific">Mesorhabditis spiculigera</name>
    <dbReference type="NCBI Taxonomy" id="96644"/>
    <lineage>
        <taxon>Eukaryota</taxon>
        <taxon>Metazoa</taxon>
        <taxon>Ecdysozoa</taxon>
        <taxon>Nematoda</taxon>
        <taxon>Chromadorea</taxon>
        <taxon>Rhabditida</taxon>
        <taxon>Rhabditina</taxon>
        <taxon>Rhabditomorpha</taxon>
        <taxon>Rhabditoidea</taxon>
        <taxon>Rhabditidae</taxon>
        <taxon>Mesorhabditinae</taxon>
        <taxon>Mesorhabditis</taxon>
    </lineage>
</organism>
<dbReference type="EMBL" id="CATQJA010002078">
    <property type="protein sequence ID" value="CAJ0569610.1"/>
    <property type="molecule type" value="Genomic_DNA"/>
</dbReference>
<evidence type="ECO:0000256" key="2">
    <source>
        <dbReference type="RuleBase" id="RU363034"/>
    </source>
</evidence>
<proteinExistence type="predicted"/>
<dbReference type="InterPro" id="IPR033116">
    <property type="entry name" value="TRYPSIN_SER"/>
</dbReference>
<dbReference type="AlphaFoldDB" id="A0AA36CKA0"/>
<dbReference type="GO" id="GO:0006508">
    <property type="term" value="P:proteolysis"/>
    <property type="evidence" value="ECO:0007669"/>
    <property type="project" value="UniProtKB-KW"/>
</dbReference>
<evidence type="ECO:0000256" key="1">
    <source>
        <dbReference type="ARBA" id="ARBA00023157"/>
    </source>
</evidence>
<dbReference type="GO" id="GO:0004252">
    <property type="term" value="F:serine-type endopeptidase activity"/>
    <property type="evidence" value="ECO:0007669"/>
    <property type="project" value="InterPro"/>
</dbReference>
<dbReference type="PROSITE" id="PS00134">
    <property type="entry name" value="TRYPSIN_HIS"/>
    <property type="match status" value="1"/>
</dbReference>
<evidence type="ECO:0000313" key="4">
    <source>
        <dbReference type="EMBL" id="CAJ0569610.1"/>
    </source>
</evidence>
<dbReference type="PANTHER" id="PTHR24260:SF132">
    <property type="entry name" value="PEPTIDASE S1 DOMAIN-CONTAINING PROTEIN"/>
    <property type="match status" value="1"/>
</dbReference>
<dbReference type="PROSITE" id="PS00135">
    <property type="entry name" value="TRYPSIN_SER"/>
    <property type="match status" value="1"/>
</dbReference>
<dbReference type="FunFam" id="2.40.10.10:FF:000068">
    <property type="entry name" value="transmembrane protease serine 2"/>
    <property type="match status" value="1"/>
</dbReference>
<dbReference type="Pfam" id="PF00089">
    <property type="entry name" value="Trypsin"/>
    <property type="match status" value="1"/>
</dbReference>
<gene>
    <name evidence="4" type="ORF">MSPICULIGERA_LOCUS8082</name>
</gene>